<sequence length="164" mass="18610">MGSGVEWTANDEEKMAVVESRRFAVEEDLSHLLPTFELAAKVPLQRKTNGPDIRGTKELRKGPSNRESVIFNETFEFVYKRIAQISWLNSAWLVSRLDGSDLGSEARWLGFWLEVDLGLAWSDHGSMAQSRLSGSEARILKWSWLGISAQWLDGLARSRLMKIE</sequence>
<proteinExistence type="predicted"/>
<evidence type="ECO:0000313" key="1">
    <source>
        <dbReference type="EMBL" id="SPC87987.1"/>
    </source>
</evidence>
<reference evidence="1" key="1">
    <citation type="submission" date="2018-02" db="EMBL/GenBank/DDBJ databases">
        <authorList>
            <person name="Cohen D.B."/>
            <person name="Kent A.D."/>
        </authorList>
    </citation>
    <scope>NUCLEOTIDE SEQUENCE</scope>
</reference>
<name>A0A2N9FAS0_FAGSY</name>
<dbReference type="AlphaFoldDB" id="A0A2N9FAS0"/>
<dbReference type="EMBL" id="OIVN01000964">
    <property type="protein sequence ID" value="SPC87987.1"/>
    <property type="molecule type" value="Genomic_DNA"/>
</dbReference>
<protein>
    <submittedName>
        <fullName evidence="1">Uncharacterized protein</fullName>
    </submittedName>
</protein>
<organism evidence="1">
    <name type="scientific">Fagus sylvatica</name>
    <name type="common">Beechnut</name>
    <dbReference type="NCBI Taxonomy" id="28930"/>
    <lineage>
        <taxon>Eukaryota</taxon>
        <taxon>Viridiplantae</taxon>
        <taxon>Streptophyta</taxon>
        <taxon>Embryophyta</taxon>
        <taxon>Tracheophyta</taxon>
        <taxon>Spermatophyta</taxon>
        <taxon>Magnoliopsida</taxon>
        <taxon>eudicotyledons</taxon>
        <taxon>Gunneridae</taxon>
        <taxon>Pentapetalae</taxon>
        <taxon>rosids</taxon>
        <taxon>fabids</taxon>
        <taxon>Fagales</taxon>
        <taxon>Fagaceae</taxon>
        <taxon>Fagus</taxon>
    </lineage>
</organism>
<gene>
    <name evidence="1" type="ORF">FSB_LOCUS15869</name>
</gene>
<accession>A0A2N9FAS0</accession>